<reference evidence="2 3" key="1">
    <citation type="submission" date="2023-07" db="EMBL/GenBank/DDBJ databases">
        <title>Genomic Encyclopedia of Type Strains, Phase IV (KMG-IV): sequencing the most valuable type-strain genomes for metagenomic binning, comparative biology and taxonomic classification.</title>
        <authorList>
            <person name="Goeker M."/>
        </authorList>
    </citation>
    <scope>NUCLEOTIDE SEQUENCE [LARGE SCALE GENOMIC DNA]</scope>
    <source>
        <strain evidence="2 3">DSM 19013</strain>
    </source>
</reference>
<dbReference type="Pfam" id="PF13417">
    <property type="entry name" value="GST_N_3"/>
    <property type="match status" value="1"/>
</dbReference>
<dbReference type="EC" id="2.5.1.18" evidence="2"/>
<feature type="domain" description="GST N-terminal" evidence="1">
    <location>
        <begin position="4"/>
        <end position="83"/>
    </location>
</feature>
<protein>
    <submittedName>
        <fullName evidence="2">Glutathione S-transferase</fullName>
        <ecNumber evidence="2">2.5.1.18</ecNumber>
    </submittedName>
</protein>
<dbReference type="RefSeq" id="WP_238206570.1">
    <property type="nucleotide sequence ID" value="NZ_BPQE01000027.1"/>
</dbReference>
<sequence>MSTPRILLHHYESSPYAEKVRLALGLKDVEWGSVETSAVPPRPLLAPLTGGYRRIPVMQVGADIYCDTHAILPALDRLHPEPSLSPGLAPGLAEALSYGFERDIWLAAIGVRVHFAGDAPAEFLRDRKEDYLYIDMSHAAMEPDFPRNAQRVAAWVARFGRALTDGRPFLGGDAPGTADLGVFHVLWLMRDGPQAGQVDTLLGLTPPMLDWYGRIAEIGHGRRQAVSPEDALAAARVAEPTLVQGGNGVEDLIEARVGDAVTVTPDDFARVPVQGSLVAIDAERVVIGREDADLGALHLHFPRAGFFVARD</sequence>
<proteinExistence type="predicted"/>
<organism evidence="2 3">
    <name type="scientific">Methylobacterium aerolatum</name>
    <dbReference type="NCBI Taxonomy" id="418708"/>
    <lineage>
        <taxon>Bacteria</taxon>
        <taxon>Pseudomonadati</taxon>
        <taxon>Pseudomonadota</taxon>
        <taxon>Alphaproteobacteria</taxon>
        <taxon>Hyphomicrobiales</taxon>
        <taxon>Methylobacteriaceae</taxon>
        <taxon>Methylobacterium</taxon>
    </lineage>
</organism>
<dbReference type="PROSITE" id="PS50404">
    <property type="entry name" value="GST_NTER"/>
    <property type="match status" value="1"/>
</dbReference>
<dbReference type="Gene3D" id="1.20.1050.10">
    <property type="match status" value="1"/>
</dbReference>
<keyword evidence="2" id="KW-0808">Transferase</keyword>
<keyword evidence="3" id="KW-1185">Reference proteome</keyword>
<name>A0ABU0I3Z3_9HYPH</name>
<dbReference type="Proteomes" id="UP001231124">
    <property type="component" value="Unassembled WGS sequence"/>
</dbReference>
<accession>A0ABU0I3Z3</accession>
<dbReference type="InterPro" id="IPR036249">
    <property type="entry name" value="Thioredoxin-like_sf"/>
</dbReference>
<dbReference type="Gene3D" id="3.40.30.110">
    <property type="match status" value="2"/>
</dbReference>
<comment type="caution">
    <text evidence="2">The sequence shown here is derived from an EMBL/GenBank/DDBJ whole genome shotgun (WGS) entry which is preliminary data.</text>
</comment>
<dbReference type="SUPFAM" id="SSF47616">
    <property type="entry name" value="GST C-terminal domain-like"/>
    <property type="match status" value="1"/>
</dbReference>
<evidence type="ECO:0000313" key="3">
    <source>
        <dbReference type="Proteomes" id="UP001231124"/>
    </source>
</evidence>
<evidence type="ECO:0000313" key="2">
    <source>
        <dbReference type="EMBL" id="MDQ0449334.1"/>
    </source>
</evidence>
<dbReference type="SUPFAM" id="SSF52833">
    <property type="entry name" value="Thioredoxin-like"/>
    <property type="match status" value="1"/>
</dbReference>
<gene>
    <name evidence="2" type="ORF">QO012_003851</name>
</gene>
<dbReference type="InterPro" id="IPR004045">
    <property type="entry name" value="Glutathione_S-Trfase_N"/>
</dbReference>
<dbReference type="GO" id="GO:0004364">
    <property type="term" value="F:glutathione transferase activity"/>
    <property type="evidence" value="ECO:0007669"/>
    <property type="project" value="UniProtKB-EC"/>
</dbReference>
<dbReference type="EMBL" id="JAUSVP010000014">
    <property type="protein sequence ID" value="MDQ0449334.1"/>
    <property type="molecule type" value="Genomic_DNA"/>
</dbReference>
<evidence type="ECO:0000259" key="1">
    <source>
        <dbReference type="PROSITE" id="PS50404"/>
    </source>
</evidence>
<dbReference type="CDD" id="cd00570">
    <property type="entry name" value="GST_N_family"/>
    <property type="match status" value="1"/>
</dbReference>
<dbReference type="InterPro" id="IPR036282">
    <property type="entry name" value="Glutathione-S-Trfase_C_sf"/>
</dbReference>